<name>A0ABS7ANB1_9CLOT</name>
<feature type="transmembrane region" description="Helical" evidence="1">
    <location>
        <begin position="21"/>
        <end position="42"/>
    </location>
</feature>
<organism evidence="2 3">
    <name type="scientific">Clostridium weizhouense</name>
    <dbReference type="NCBI Taxonomy" id="2859781"/>
    <lineage>
        <taxon>Bacteria</taxon>
        <taxon>Bacillati</taxon>
        <taxon>Bacillota</taxon>
        <taxon>Clostridia</taxon>
        <taxon>Eubacteriales</taxon>
        <taxon>Clostridiaceae</taxon>
        <taxon>Clostridium</taxon>
    </lineage>
</organism>
<evidence type="ECO:0000256" key="1">
    <source>
        <dbReference type="SAM" id="Phobius"/>
    </source>
</evidence>
<dbReference type="RefSeq" id="WP_219778221.1">
    <property type="nucleotide sequence ID" value="NZ_JAHXPT010000002.1"/>
</dbReference>
<gene>
    <name evidence="2" type="ORF">KYD98_03630</name>
</gene>
<keyword evidence="1" id="KW-0812">Transmembrane</keyword>
<keyword evidence="1" id="KW-0472">Membrane</keyword>
<comment type="caution">
    <text evidence="2">The sequence shown here is derived from an EMBL/GenBank/DDBJ whole genome shotgun (WGS) entry which is preliminary data.</text>
</comment>
<dbReference type="Proteomes" id="UP001519921">
    <property type="component" value="Unassembled WGS sequence"/>
</dbReference>
<evidence type="ECO:0008006" key="4">
    <source>
        <dbReference type="Google" id="ProtNLM"/>
    </source>
</evidence>
<keyword evidence="1" id="KW-1133">Transmembrane helix</keyword>
<sequence>MAKPSIFSKEYEKRMKKRKRKFIIIFSIVFAITILAIVKISYSTRNYSDIKQRIQAWIDSDTIPRDNKSDLVTEDSSKESNIKQDEKIEEQALEIKLASGTVIKAMYIEENGQNKFTTLEGGDDFVKFDISPSGKQILILDKDQNITIYNINGESKVVSKNEYTSKKGDVFTKEATLLNQPEYLWNSNPKFINEESIVFVSNRPYFGTSAVKQYLWVTNIVNNSDSIKWDLAASKIEIGKKEEKGIKIIIDGNIYYVIEDGNIIQ</sequence>
<keyword evidence="3" id="KW-1185">Reference proteome</keyword>
<proteinExistence type="predicted"/>
<protein>
    <recommendedName>
        <fullName evidence="4">Secreted protein</fullName>
    </recommendedName>
</protein>
<dbReference type="EMBL" id="JAHXPT010000002">
    <property type="protein sequence ID" value="MBW6409171.1"/>
    <property type="molecule type" value="Genomic_DNA"/>
</dbReference>
<evidence type="ECO:0000313" key="2">
    <source>
        <dbReference type="EMBL" id="MBW6409171.1"/>
    </source>
</evidence>
<dbReference type="SUPFAM" id="SSF69322">
    <property type="entry name" value="Tricorn protease domain 2"/>
    <property type="match status" value="1"/>
</dbReference>
<accession>A0ABS7ANB1</accession>
<reference evidence="2 3" key="1">
    <citation type="submission" date="2021-07" db="EMBL/GenBank/DDBJ databases">
        <title>Clostridium weizhouense sp. nov., an anaerobic bacterium isolated from activated sludge of Petroleum wastewater.</title>
        <authorList>
            <person name="Li Q."/>
        </authorList>
    </citation>
    <scope>NUCLEOTIDE SEQUENCE [LARGE SCALE GENOMIC DNA]</scope>
    <source>
        <strain evidence="2 3">YB-6</strain>
    </source>
</reference>
<evidence type="ECO:0000313" key="3">
    <source>
        <dbReference type="Proteomes" id="UP001519921"/>
    </source>
</evidence>